<protein>
    <recommendedName>
        <fullName evidence="2">GCVT N-terminal domain-containing protein</fullName>
    </recommendedName>
</protein>
<dbReference type="InterPro" id="IPR006222">
    <property type="entry name" value="GCVT_N"/>
</dbReference>
<dbReference type="Gene3D" id="2.40.30.110">
    <property type="entry name" value="Aminomethyltransferase beta-barrel domains"/>
    <property type="match status" value="1"/>
</dbReference>
<dbReference type="PANTHER" id="PTHR43757">
    <property type="entry name" value="AMINOMETHYLTRANSFERASE"/>
    <property type="match status" value="1"/>
</dbReference>
<reference evidence="3 4" key="1">
    <citation type="journal article" date="2019" name="New Phytol.">
        <title>Comparative genomics reveals unique wood-decay strategies and fruiting body development in the Schizophyllaceae.</title>
        <authorList>
            <person name="Almasi E."/>
            <person name="Sahu N."/>
            <person name="Krizsan K."/>
            <person name="Balint B."/>
            <person name="Kovacs G.M."/>
            <person name="Kiss B."/>
            <person name="Cseklye J."/>
            <person name="Drula E."/>
            <person name="Henrissat B."/>
            <person name="Nagy I."/>
            <person name="Chovatia M."/>
            <person name="Adam C."/>
            <person name="LaButti K."/>
            <person name="Lipzen A."/>
            <person name="Riley R."/>
            <person name="Grigoriev I.V."/>
            <person name="Nagy L.G."/>
        </authorList>
    </citation>
    <scope>NUCLEOTIDE SEQUENCE [LARGE SCALE GENOMIC DNA]</scope>
    <source>
        <strain evidence="3 4">NL-1724</strain>
    </source>
</reference>
<feature type="compositionally biased region" description="Low complexity" evidence="1">
    <location>
        <begin position="380"/>
        <end position="405"/>
    </location>
</feature>
<accession>A0A550BSE7</accession>
<dbReference type="Proteomes" id="UP000320762">
    <property type="component" value="Unassembled WGS sequence"/>
</dbReference>
<feature type="compositionally biased region" description="Basic and acidic residues" evidence="1">
    <location>
        <begin position="365"/>
        <end position="379"/>
    </location>
</feature>
<evidence type="ECO:0000313" key="3">
    <source>
        <dbReference type="EMBL" id="TRM55431.1"/>
    </source>
</evidence>
<dbReference type="PANTHER" id="PTHR43757:SF2">
    <property type="entry name" value="AMINOMETHYLTRANSFERASE, MITOCHONDRIAL"/>
    <property type="match status" value="1"/>
</dbReference>
<gene>
    <name evidence="3" type="ORF">BD626DRAFT_577872</name>
</gene>
<feature type="domain" description="GCVT N-terminal" evidence="2">
    <location>
        <begin position="77"/>
        <end position="234"/>
    </location>
</feature>
<dbReference type="Pfam" id="PF01571">
    <property type="entry name" value="GCV_T"/>
    <property type="match status" value="1"/>
</dbReference>
<dbReference type="GO" id="GO:0005739">
    <property type="term" value="C:mitochondrion"/>
    <property type="evidence" value="ECO:0007669"/>
    <property type="project" value="TreeGrafter"/>
</dbReference>
<dbReference type="STRING" id="97359.A0A550BSE7"/>
<feature type="region of interest" description="Disordered" evidence="1">
    <location>
        <begin position="1"/>
        <end position="39"/>
    </location>
</feature>
<dbReference type="OrthoDB" id="10263536at2759"/>
<name>A0A550BSE7_9AGAR</name>
<keyword evidence="4" id="KW-1185">Reference proteome</keyword>
<dbReference type="InterPro" id="IPR027266">
    <property type="entry name" value="TrmE/GcvT-like"/>
</dbReference>
<sequence length="539" mass="58112">MRACALPEFKTSPVAPISRPSGGHPATSRGPKRAAAAQAGTCKSFQRLVAQPRPDSDAPPSAAMWTAYSPSGVLREVLPADLRSHKHVRESAGPGLFDVGHMVQSNFCGLTATANLEWITPSLLSLLSPYSSTLSVILNEISSIIDSSVVTKHSEDVFYVVTNAGRRERDKSWIQEKLAQCNTGDEPRWEGPVEHEVLDGWGVLVLQGPEAAGYLQTFTSFDPRTLTFGKSAFVPSTAASTCTSRLAGIPARTASKWVPISIHPSQTVDFASRGRHVLVQQRPAEATTPIEAGLGWVIGKERKSTGGFIDAEGVLKHIKEGPSRRRIGLIVEGAPAHGAQILKSTTLSDIISTVTSGIPSPTLELEGRYDPDDPLDREPSSSLLASLTNTSSMSSTTHSTVASSAETDDELNRFVSATSGRRAPRAYAALYMQYKMLAAQQNAVAVGCAYQARDADALRRENVRSKEEAVAHEALRRRLHDDIEEPKGTSAYFARFTSLIDANSTNKRAPPVKASHTVLAAELREAREKICILELDLEA</sequence>
<organism evidence="3 4">
    <name type="scientific">Schizophyllum amplum</name>
    <dbReference type="NCBI Taxonomy" id="97359"/>
    <lineage>
        <taxon>Eukaryota</taxon>
        <taxon>Fungi</taxon>
        <taxon>Dikarya</taxon>
        <taxon>Basidiomycota</taxon>
        <taxon>Agaricomycotina</taxon>
        <taxon>Agaricomycetes</taxon>
        <taxon>Agaricomycetidae</taxon>
        <taxon>Agaricales</taxon>
        <taxon>Schizophyllaceae</taxon>
        <taxon>Schizophyllum</taxon>
    </lineage>
</organism>
<dbReference type="Gene3D" id="3.30.1360.120">
    <property type="entry name" value="Probable tRNA modification gtpase trme, domain 1"/>
    <property type="match status" value="1"/>
</dbReference>
<comment type="caution">
    <text evidence="3">The sequence shown here is derived from an EMBL/GenBank/DDBJ whole genome shotgun (WGS) entry which is preliminary data.</text>
</comment>
<dbReference type="SUPFAM" id="SSF103025">
    <property type="entry name" value="Folate-binding domain"/>
    <property type="match status" value="1"/>
</dbReference>
<dbReference type="InterPro" id="IPR028896">
    <property type="entry name" value="GcvT/YgfZ/DmdA"/>
</dbReference>
<evidence type="ECO:0000256" key="1">
    <source>
        <dbReference type="SAM" id="MobiDB-lite"/>
    </source>
</evidence>
<dbReference type="EMBL" id="VDMD01000147">
    <property type="protein sequence ID" value="TRM55431.1"/>
    <property type="molecule type" value="Genomic_DNA"/>
</dbReference>
<feature type="region of interest" description="Disordered" evidence="1">
    <location>
        <begin position="361"/>
        <end position="408"/>
    </location>
</feature>
<evidence type="ECO:0000259" key="2">
    <source>
        <dbReference type="Pfam" id="PF01571"/>
    </source>
</evidence>
<proteinExistence type="predicted"/>
<evidence type="ECO:0000313" key="4">
    <source>
        <dbReference type="Proteomes" id="UP000320762"/>
    </source>
</evidence>
<dbReference type="Gene3D" id="3.30.70.1400">
    <property type="entry name" value="Aminomethyltransferase beta-barrel domains"/>
    <property type="match status" value="1"/>
</dbReference>
<dbReference type="AlphaFoldDB" id="A0A550BSE7"/>
<dbReference type="Gene3D" id="4.10.1250.10">
    <property type="entry name" value="Aminomethyltransferase fragment"/>
    <property type="match status" value="1"/>
</dbReference>